<dbReference type="SUPFAM" id="SSF56801">
    <property type="entry name" value="Acetyl-CoA synthetase-like"/>
    <property type="match status" value="1"/>
</dbReference>
<dbReference type="PANTHER" id="PTHR43201:SF5">
    <property type="entry name" value="MEDIUM-CHAIN ACYL-COA LIGASE ACSF2, MITOCHONDRIAL"/>
    <property type="match status" value="1"/>
</dbReference>
<keyword evidence="2 6" id="KW-0436">Ligase</keyword>
<feature type="region of interest" description="Disordered" evidence="3">
    <location>
        <begin position="155"/>
        <end position="180"/>
    </location>
</feature>
<dbReference type="PROSITE" id="PS00455">
    <property type="entry name" value="AMP_BINDING"/>
    <property type="match status" value="1"/>
</dbReference>
<dbReference type="Gene3D" id="3.40.50.12780">
    <property type="entry name" value="N-terminal domain of ligase-like"/>
    <property type="match status" value="1"/>
</dbReference>
<dbReference type="RefSeq" id="WP_161927088.1">
    <property type="nucleotide sequence ID" value="NZ_BJOU01000001.1"/>
</dbReference>
<comment type="caution">
    <text evidence="6">The sequence shown here is derived from an EMBL/GenBank/DDBJ whole genome shotgun (WGS) entry which is preliminary data.</text>
</comment>
<evidence type="ECO:0000313" key="6">
    <source>
        <dbReference type="EMBL" id="GED97808.1"/>
    </source>
</evidence>
<feature type="domain" description="AMP-binding enzyme C-terminal" evidence="5">
    <location>
        <begin position="423"/>
        <end position="501"/>
    </location>
</feature>
<reference evidence="7" key="1">
    <citation type="submission" date="2019-06" db="EMBL/GenBank/DDBJ databases">
        <title>Gordonia isolated from sludge of a wastewater treatment plant.</title>
        <authorList>
            <person name="Tamura T."/>
            <person name="Aoyama K."/>
            <person name="Kang Y."/>
            <person name="Saito S."/>
            <person name="Akiyama N."/>
            <person name="Yazawa K."/>
            <person name="Gonoi T."/>
            <person name="Mikami Y."/>
        </authorList>
    </citation>
    <scope>NUCLEOTIDE SEQUENCE [LARGE SCALE GENOMIC DNA]</scope>
    <source>
        <strain evidence="7">NBRC 107697</strain>
    </source>
</reference>
<gene>
    <name evidence="6" type="ORF">nbrc107697_18470</name>
</gene>
<feature type="domain" description="AMP-dependent synthetase/ligase" evidence="4">
    <location>
        <begin position="6"/>
        <end position="362"/>
    </location>
</feature>
<dbReference type="AlphaFoldDB" id="A0A7I9UXA9"/>
<sequence length="515" mass="55726">MFPGVHAARTPDKPAIIAPASGQQVTYRELDENSTRIAHYLRDTLGLVPGDVVAMVTDNDLRAFDVYWAALRSGLYVTAVNHHLTAAETNFILDDCGAKALFASATVAETVADSDQIEVLAAPGHRIAWAGTIPGFADYDEVLAAASAEPLTDQPRGTDMLYSSGTTGRPKGIKPPLPQGQVDEVPDLVSAVFGPVYGFDPDTVYLSPAPVYHAAPLRYCAMVNSLGGTTILMDRFDPETALAYIDEYRVTHSQWVPTMFVRMLKLPAEVRARYDVSSMKAAIHAAAPCPAEVKQAMIDWWGPVVNEYYAATEAAGVCLIGSADALAHPGSVGRAVLGIVHICDEDGNDLPTGEVGTIYFERDEVPFVYHNDPEKTRKSQHPRHETWATTGDLGYVDDEGFVYLTDRAAFMIISGGVNIYPQESENALINHPAVYDVAVIGVPDAEMGEQVKACVQLADGYEPTPELAAELIEFAKQSVAAYKAPRSVDFFDDLPRTPTGKMVKGELRKQYSNAG</sequence>
<dbReference type="GO" id="GO:0006631">
    <property type="term" value="P:fatty acid metabolic process"/>
    <property type="evidence" value="ECO:0007669"/>
    <property type="project" value="TreeGrafter"/>
</dbReference>
<name>A0A7I9UXA9_9ACTN</name>
<dbReference type="InterPro" id="IPR042099">
    <property type="entry name" value="ANL_N_sf"/>
</dbReference>
<dbReference type="OrthoDB" id="9803968at2"/>
<dbReference type="Pfam" id="PF13193">
    <property type="entry name" value="AMP-binding_C"/>
    <property type="match status" value="1"/>
</dbReference>
<evidence type="ECO:0000256" key="2">
    <source>
        <dbReference type="ARBA" id="ARBA00022598"/>
    </source>
</evidence>
<evidence type="ECO:0000259" key="4">
    <source>
        <dbReference type="Pfam" id="PF00501"/>
    </source>
</evidence>
<keyword evidence="7" id="KW-1185">Reference proteome</keyword>
<dbReference type="PANTHER" id="PTHR43201">
    <property type="entry name" value="ACYL-COA SYNTHETASE"/>
    <property type="match status" value="1"/>
</dbReference>
<dbReference type="InterPro" id="IPR020845">
    <property type="entry name" value="AMP-binding_CS"/>
</dbReference>
<proteinExistence type="inferred from homology"/>
<organism evidence="6 7">
    <name type="scientific">Gordonia crocea</name>
    <dbReference type="NCBI Taxonomy" id="589162"/>
    <lineage>
        <taxon>Bacteria</taxon>
        <taxon>Bacillati</taxon>
        <taxon>Actinomycetota</taxon>
        <taxon>Actinomycetes</taxon>
        <taxon>Mycobacteriales</taxon>
        <taxon>Gordoniaceae</taxon>
        <taxon>Gordonia</taxon>
    </lineage>
</organism>
<accession>A0A7I9UXA9</accession>
<evidence type="ECO:0000256" key="3">
    <source>
        <dbReference type="SAM" id="MobiDB-lite"/>
    </source>
</evidence>
<dbReference type="InterPro" id="IPR045851">
    <property type="entry name" value="AMP-bd_C_sf"/>
</dbReference>
<dbReference type="GO" id="GO:0031956">
    <property type="term" value="F:medium-chain fatty acid-CoA ligase activity"/>
    <property type="evidence" value="ECO:0007669"/>
    <property type="project" value="TreeGrafter"/>
</dbReference>
<protein>
    <submittedName>
        <fullName evidence="6">Putative acyl-CoA ligase</fullName>
    </submittedName>
</protein>
<dbReference type="Pfam" id="PF00501">
    <property type="entry name" value="AMP-binding"/>
    <property type="match status" value="1"/>
</dbReference>
<dbReference type="Proteomes" id="UP000444980">
    <property type="component" value="Unassembled WGS sequence"/>
</dbReference>
<dbReference type="InterPro" id="IPR025110">
    <property type="entry name" value="AMP-bd_C"/>
</dbReference>
<evidence type="ECO:0000256" key="1">
    <source>
        <dbReference type="ARBA" id="ARBA00006432"/>
    </source>
</evidence>
<dbReference type="InterPro" id="IPR000873">
    <property type="entry name" value="AMP-dep_synth/lig_dom"/>
</dbReference>
<comment type="similarity">
    <text evidence="1">Belongs to the ATP-dependent AMP-binding enzyme family.</text>
</comment>
<dbReference type="Gene3D" id="3.30.300.30">
    <property type="match status" value="1"/>
</dbReference>
<dbReference type="EMBL" id="BJOU01000001">
    <property type="protein sequence ID" value="GED97808.1"/>
    <property type="molecule type" value="Genomic_DNA"/>
</dbReference>
<evidence type="ECO:0000313" key="7">
    <source>
        <dbReference type="Proteomes" id="UP000444980"/>
    </source>
</evidence>
<evidence type="ECO:0000259" key="5">
    <source>
        <dbReference type="Pfam" id="PF13193"/>
    </source>
</evidence>